<dbReference type="GO" id="GO:0051301">
    <property type="term" value="P:cell division"/>
    <property type="evidence" value="ECO:0007669"/>
    <property type="project" value="UniProtKB-UniRule"/>
</dbReference>
<comment type="subunit">
    <text evidence="9">Component of the NDC80 complex.</text>
</comment>
<name>A0A5J5EDQ0_9PEZI</name>
<dbReference type="Proteomes" id="UP000326924">
    <property type="component" value="Unassembled WGS sequence"/>
</dbReference>
<keyword evidence="7 9" id="KW-0131">Cell cycle</keyword>
<dbReference type="AlphaFoldDB" id="A0A5J5EDQ0"/>
<keyword evidence="14" id="KW-1185">Reference proteome</keyword>
<evidence type="ECO:0000313" key="13">
    <source>
        <dbReference type="EMBL" id="KAA8893725.1"/>
    </source>
</evidence>
<dbReference type="EMBL" id="VXIS01000409">
    <property type="protein sequence ID" value="KAA8893725.1"/>
    <property type="molecule type" value="Genomic_DNA"/>
</dbReference>
<dbReference type="SUPFAM" id="SSF90257">
    <property type="entry name" value="Myosin rod fragments"/>
    <property type="match status" value="1"/>
</dbReference>
<evidence type="ECO:0000256" key="2">
    <source>
        <dbReference type="ARBA" id="ARBA00022454"/>
    </source>
</evidence>
<keyword evidence="6 10" id="KW-0175">Coiled coil</keyword>
<dbReference type="GO" id="GO:0007059">
    <property type="term" value="P:chromosome segregation"/>
    <property type="evidence" value="ECO:0007669"/>
    <property type="project" value="InterPro"/>
</dbReference>
<comment type="caution">
    <text evidence="13">The sequence shown here is derived from an EMBL/GenBank/DDBJ whole genome shotgun (WGS) entry which is preliminary data.</text>
</comment>
<comment type="similarity">
    <text evidence="1 9">Belongs to the SPC25 family.</text>
</comment>
<evidence type="ECO:0000256" key="1">
    <source>
        <dbReference type="ARBA" id="ARBA00006379"/>
    </source>
</evidence>
<dbReference type="PANTHER" id="PTHR14281">
    <property type="entry name" value="KINETOCHORE PROTEIN SPC25-RELATED"/>
    <property type="match status" value="1"/>
</dbReference>
<keyword evidence="2 9" id="KW-0158">Chromosome</keyword>
<proteinExistence type="inferred from homology"/>
<evidence type="ECO:0000256" key="5">
    <source>
        <dbReference type="ARBA" id="ARBA00022838"/>
    </source>
</evidence>
<reference evidence="13 14" key="1">
    <citation type="submission" date="2019-09" db="EMBL/GenBank/DDBJ databases">
        <title>Draft genome of the ectomycorrhizal ascomycete Sphaerosporella brunnea.</title>
        <authorList>
            <consortium name="DOE Joint Genome Institute"/>
            <person name="Benucci G.M."/>
            <person name="Marozzi G."/>
            <person name="Antonielli L."/>
            <person name="Sanchez S."/>
            <person name="Marco P."/>
            <person name="Wang X."/>
            <person name="Falini L.B."/>
            <person name="Barry K."/>
            <person name="Haridas S."/>
            <person name="Lipzen A."/>
            <person name="Labutti K."/>
            <person name="Grigoriev I.V."/>
            <person name="Murat C."/>
            <person name="Martin F."/>
            <person name="Albertini E."/>
            <person name="Donnini D."/>
            <person name="Bonito G."/>
        </authorList>
    </citation>
    <scope>NUCLEOTIDE SEQUENCE [LARGE SCALE GENOMIC DNA]</scope>
    <source>
        <strain evidence="13 14">Sb_GMNB300</strain>
    </source>
</reference>
<evidence type="ECO:0000256" key="7">
    <source>
        <dbReference type="ARBA" id="ARBA00023306"/>
    </source>
</evidence>
<comment type="function">
    <text evidence="9">Acts as a component of the essential kinetochore-associated NDC80 complex, which is required for chromosome segregation and spindle checkpoint activity.</text>
</comment>
<dbReference type="GO" id="GO:0031262">
    <property type="term" value="C:Ndc80 complex"/>
    <property type="evidence" value="ECO:0007669"/>
    <property type="project" value="InterPro"/>
</dbReference>
<evidence type="ECO:0000313" key="14">
    <source>
        <dbReference type="Proteomes" id="UP000326924"/>
    </source>
</evidence>
<dbReference type="CDD" id="cd23784">
    <property type="entry name" value="RWD_Spc25"/>
    <property type="match status" value="1"/>
</dbReference>
<dbReference type="Gene3D" id="3.30.457.50">
    <property type="entry name" value="Chromosome segregation protein Spc25"/>
    <property type="match status" value="1"/>
</dbReference>
<feature type="compositionally biased region" description="Polar residues" evidence="11">
    <location>
        <begin position="1"/>
        <end position="13"/>
    </location>
</feature>
<gene>
    <name evidence="13" type="ORF">FN846DRAFT_913726</name>
</gene>
<organism evidence="13 14">
    <name type="scientific">Sphaerosporella brunnea</name>
    <dbReference type="NCBI Taxonomy" id="1250544"/>
    <lineage>
        <taxon>Eukaryota</taxon>
        <taxon>Fungi</taxon>
        <taxon>Dikarya</taxon>
        <taxon>Ascomycota</taxon>
        <taxon>Pezizomycotina</taxon>
        <taxon>Pezizomycetes</taxon>
        <taxon>Pezizales</taxon>
        <taxon>Pyronemataceae</taxon>
        <taxon>Sphaerosporella</taxon>
    </lineage>
</organism>
<keyword evidence="5 9" id="KW-0995">Kinetochore</keyword>
<dbReference type="InterPro" id="IPR045143">
    <property type="entry name" value="Spc25"/>
</dbReference>
<evidence type="ECO:0000256" key="6">
    <source>
        <dbReference type="ARBA" id="ARBA00023054"/>
    </source>
</evidence>
<keyword evidence="3 9" id="KW-0132">Cell division</keyword>
<keyword evidence="9" id="KW-0539">Nucleus</keyword>
<evidence type="ECO:0000256" key="3">
    <source>
        <dbReference type="ARBA" id="ARBA00022618"/>
    </source>
</evidence>
<feature type="region of interest" description="Disordered" evidence="11">
    <location>
        <begin position="1"/>
        <end position="25"/>
    </location>
</feature>
<evidence type="ECO:0000259" key="12">
    <source>
        <dbReference type="Pfam" id="PF08234"/>
    </source>
</evidence>
<dbReference type="InParanoid" id="A0A5J5EDQ0"/>
<dbReference type="GO" id="GO:0005634">
    <property type="term" value="C:nucleus"/>
    <property type="evidence" value="ECO:0007669"/>
    <property type="project" value="UniProtKB-SubCell"/>
</dbReference>
<dbReference type="FunFam" id="3.30.457.50:FF:000001">
    <property type="entry name" value="Probable kinetochore protein spc25"/>
    <property type="match status" value="1"/>
</dbReference>
<protein>
    <recommendedName>
        <fullName evidence="9">Kinetochore protein SPC25</fullName>
    </recommendedName>
</protein>
<accession>A0A5J5EDQ0</accession>
<evidence type="ECO:0000256" key="9">
    <source>
        <dbReference type="RuleBase" id="RU367150"/>
    </source>
</evidence>
<dbReference type="InterPro" id="IPR013255">
    <property type="entry name" value="Spc25_C"/>
</dbReference>
<feature type="coiled-coil region" evidence="10">
    <location>
        <begin position="59"/>
        <end position="121"/>
    </location>
</feature>
<evidence type="ECO:0000256" key="4">
    <source>
        <dbReference type="ARBA" id="ARBA00022776"/>
    </source>
</evidence>
<comment type="subcellular location">
    <subcellularLocation>
        <location evidence="9">Nucleus</location>
    </subcellularLocation>
    <subcellularLocation>
        <location evidence="9">Chromosome</location>
        <location evidence="9">Centromere</location>
        <location evidence="9">Kinetochore</location>
    </subcellularLocation>
</comment>
<keyword evidence="4 9" id="KW-0498">Mitosis</keyword>
<feature type="domain" description="Chromosome segregation protein Spc25 C-terminal" evidence="12">
    <location>
        <begin position="185"/>
        <end position="252"/>
    </location>
</feature>
<sequence length="258" mass="29656">MALESSTTTTARLTSPAYGRTETPPMATALPSIDFGFESLKERMNQFTIRFDEFIAQGRHRILQDKNDFEKTMAELKDQQKNLHTQKDAYTVKEQEIREQVARETDEMQATMNELAKMERKGSMGDEYKASLLVQIEETKQAIEKKRAIRSAQRQQLAQQQSKNAPELAFWEDHLGMRIDGAGVAGHLKITYTHLSDPDQESWFVVSVMNRDYEVLKCRPRLNEEDLTLVVDKLNETRAFSAFLKDMRQLFKNAAQGA</sequence>
<dbReference type="PANTHER" id="PTHR14281:SF0">
    <property type="entry name" value="KINETOCHORE PROTEIN SPC25"/>
    <property type="match status" value="1"/>
</dbReference>
<keyword evidence="8 9" id="KW-0137">Centromere</keyword>
<evidence type="ECO:0000256" key="10">
    <source>
        <dbReference type="SAM" id="Coils"/>
    </source>
</evidence>
<dbReference type="Pfam" id="PF08234">
    <property type="entry name" value="Spindle_Spc25"/>
    <property type="match status" value="1"/>
</dbReference>
<dbReference type="OrthoDB" id="4056921at2759"/>
<evidence type="ECO:0000256" key="8">
    <source>
        <dbReference type="ARBA" id="ARBA00023328"/>
    </source>
</evidence>
<evidence type="ECO:0000256" key="11">
    <source>
        <dbReference type="SAM" id="MobiDB-lite"/>
    </source>
</evidence>